<dbReference type="InterPro" id="IPR002549">
    <property type="entry name" value="AI-2E-like"/>
</dbReference>
<evidence type="ECO:0000256" key="6">
    <source>
        <dbReference type="ARBA" id="ARBA00022989"/>
    </source>
</evidence>
<evidence type="ECO:0008006" key="10">
    <source>
        <dbReference type="Google" id="ProtNLM"/>
    </source>
</evidence>
<feature type="transmembrane region" description="Helical" evidence="8">
    <location>
        <begin position="278"/>
        <end position="303"/>
    </location>
</feature>
<dbReference type="EMBL" id="CADCUR010000182">
    <property type="protein sequence ID" value="CAA9407422.1"/>
    <property type="molecule type" value="Genomic_DNA"/>
</dbReference>
<reference evidence="9" key="1">
    <citation type="submission" date="2020-02" db="EMBL/GenBank/DDBJ databases">
        <authorList>
            <person name="Meier V. D."/>
        </authorList>
    </citation>
    <scope>NUCLEOTIDE SEQUENCE</scope>
    <source>
        <strain evidence="9">AVDCRST_MAG74</strain>
    </source>
</reference>
<keyword evidence="5 8" id="KW-0812">Transmembrane</keyword>
<comment type="subcellular location">
    <subcellularLocation>
        <location evidence="1">Cell membrane</location>
        <topology evidence="1">Multi-pass membrane protein</topology>
    </subcellularLocation>
</comment>
<keyword evidence="4" id="KW-1003">Cell membrane</keyword>
<dbReference type="GO" id="GO:0055085">
    <property type="term" value="P:transmembrane transport"/>
    <property type="evidence" value="ECO:0007669"/>
    <property type="project" value="TreeGrafter"/>
</dbReference>
<dbReference type="PANTHER" id="PTHR21716">
    <property type="entry name" value="TRANSMEMBRANE PROTEIN"/>
    <property type="match status" value="1"/>
</dbReference>
<evidence type="ECO:0000256" key="3">
    <source>
        <dbReference type="ARBA" id="ARBA00022448"/>
    </source>
</evidence>
<evidence type="ECO:0000256" key="2">
    <source>
        <dbReference type="ARBA" id="ARBA00009773"/>
    </source>
</evidence>
<feature type="transmembrane region" description="Helical" evidence="8">
    <location>
        <begin position="191"/>
        <end position="213"/>
    </location>
</feature>
<evidence type="ECO:0000256" key="8">
    <source>
        <dbReference type="SAM" id="Phobius"/>
    </source>
</evidence>
<accession>A0A6J4PCY2</accession>
<feature type="transmembrane region" description="Helical" evidence="8">
    <location>
        <begin position="42"/>
        <end position="62"/>
    </location>
</feature>
<proteinExistence type="inferred from homology"/>
<keyword evidence="3" id="KW-0813">Transport</keyword>
<feature type="transmembrane region" description="Helical" evidence="8">
    <location>
        <begin position="315"/>
        <end position="333"/>
    </location>
</feature>
<sequence>MAENKIQETVEIVAAEEHNEPATAQPAQNIVLDASTPSVRSILRVVLVTLVILSVADFFKSIITSLTYLFFLIVLSIFFAYLIEPLVQMIRRPFEVARRDNYMPRPLAIAAAYLIVFSTLGIAVAVLTPLVNAQIRQLTTNLPTYSSAIQRQFRDLSNRYERYRIPEAVQEQINTKAADVAAAIGTGVTEFFISLATYLPWLILIPILAFFFLKDANFFRVSILRVFPSGDWRTRMESIIHDVNTTLAAYARAQLISCIVIGTICTVGFYLLGVNYALLLGVMAGILEFIPLIGPLTIAIIAVTIASLESTWEAVYVFIFLAVLRILQDYLFYPRIVREGIHLHPLAIILSVLAGEQVAGIPGVFLSIPVVALLTVVYKHILEHSRSKGIVANILAPRENSEEIENQKAKGEG</sequence>
<dbReference type="Pfam" id="PF01594">
    <property type="entry name" value="AI-2E_transport"/>
    <property type="match status" value="1"/>
</dbReference>
<organism evidence="9">
    <name type="scientific">uncultured Pyrinomonadaceae bacterium</name>
    <dbReference type="NCBI Taxonomy" id="2283094"/>
    <lineage>
        <taxon>Bacteria</taxon>
        <taxon>Pseudomonadati</taxon>
        <taxon>Acidobacteriota</taxon>
        <taxon>Blastocatellia</taxon>
        <taxon>Blastocatellales</taxon>
        <taxon>Pyrinomonadaceae</taxon>
        <taxon>environmental samples</taxon>
    </lineage>
</organism>
<feature type="transmembrane region" description="Helical" evidence="8">
    <location>
        <begin position="255"/>
        <end position="272"/>
    </location>
</feature>
<comment type="similarity">
    <text evidence="2">Belongs to the autoinducer-2 exporter (AI-2E) (TC 2.A.86) family.</text>
</comment>
<keyword evidence="7 8" id="KW-0472">Membrane</keyword>
<feature type="transmembrane region" description="Helical" evidence="8">
    <location>
        <begin position="68"/>
        <end position="87"/>
    </location>
</feature>
<dbReference type="AlphaFoldDB" id="A0A6J4PCY2"/>
<evidence type="ECO:0000256" key="7">
    <source>
        <dbReference type="ARBA" id="ARBA00023136"/>
    </source>
</evidence>
<keyword evidence="6 8" id="KW-1133">Transmembrane helix</keyword>
<evidence type="ECO:0000256" key="5">
    <source>
        <dbReference type="ARBA" id="ARBA00022692"/>
    </source>
</evidence>
<protein>
    <recommendedName>
        <fullName evidence="10">AI-2E family transporter</fullName>
    </recommendedName>
</protein>
<feature type="transmembrane region" description="Helical" evidence="8">
    <location>
        <begin position="345"/>
        <end position="378"/>
    </location>
</feature>
<dbReference type="GO" id="GO:0005886">
    <property type="term" value="C:plasma membrane"/>
    <property type="evidence" value="ECO:0007669"/>
    <property type="project" value="UniProtKB-SubCell"/>
</dbReference>
<name>A0A6J4PCY2_9BACT</name>
<feature type="transmembrane region" description="Helical" evidence="8">
    <location>
        <begin position="107"/>
        <end position="131"/>
    </location>
</feature>
<evidence type="ECO:0000256" key="1">
    <source>
        <dbReference type="ARBA" id="ARBA00004651"/>
    </source>
</evidence>
<dbReference type="PANTHER" id="PTHR21716:SF53">
    <property type="entry name" value="PERMEASE PERM-RELATED"/>
    <property type="match status" value="1"/>
</dbReference>
<evidence type="ECO:0000313" key="9">
    <source>
        <dbReference type="EMBL" id="CAA9407422.1"/>
    </source>
</evidence>
<gene>
    <name evidence="9" type="ORF">AVDCRST_MAG74-2069</name>
</gene>
<evidence type="ECO:0000256" key="4">
    <source>
        <dbReference type="ARBA" id="ARBA00022475"/>
    </source>
</evidence>